<feature type="signal peptide" evidence="7">
    <location>
        <begin position="1"/>
        <end position="20"/>
    </location>
</feature>
<dbReference type="PIRSF" id="PIRSF004846">
    <property type="entry name" value="ModA"/>
    <property type="match status" value="1"/>
</dbReference>
<dbReference type="Gene3D" id="3.40.190.10">
    <property type="entry name" value="Periplasmic binding protein-like II"/>
    <property type="match status" value="2"/>
</dbReference>
<feature type="binding site" evidence="6">
    <location>
        <position position="58"/>
    </location>
    <ligand>
        <name>molybdate</name>
        <dbReference type="ChEBI" id="CHEBI:36264"/>
    </ligand>
</feature>
<keyword evidence="2 6" id="KW-0500">Molybdenum</keyword>
<dbReference type="AlphaFoldDB" id="A0AB35BVP9"/>
<dbReference type="Proteomes" id="UP000680020">
    <property type="component" value="Unassembled WGS sequence"/>
</dbReference>
<comment type="similarity">
    <text evidence="1">Belongs to the bacterial solute-binding protein ModA family.</text>
</comment>
<dbReference type="PANTHER" id="PTHR30632">
    <property type="entry name" value="MOLYBDATE-BINDING PERIPLASMIC PROTEIN"/>
    <property type="match status" value="1"/>
</dbReference>
<protein>
    <submittedName>
        <fullName evidence="8">Molybdate ABC transporter substrate-binding protein</fullName>
    </submittedName>
</protein>
<dbReference type="NCBIfam" id="TIGR01256">
    <property type="entry name" value="modA"/>
    <property type="match status" value="1"/>
</dbReference>
<comment type="caution">
    <text evidence="8">The sequence shown here is derived from an EMBL/GenBank/DDBJ whole genome shotgun (WGS) entry which is preliminary data.</text>
</comment>
<sequence>MKKHLIATTLLASLFTFASAEEIMVSAAASLTNAFTDIAKNYEKAHPEDKVMLNFAGSGALLQQMENGAPVDIFASADQVTMDKAIEKKLVKADTRKTFVQNTLVVIVSTDSKLDPKNLEDLTKADVTKIALANPASVPVGRYTKSVLEAAKLWQTLEPKFIETESVRQSLAYVAQNETDTGFVYGTDAAVLKKEVRVAFTVPTEQPITYPIALTTDSKKGSDRFYDYIFNADSQKILEDYGFTKPE</sequence>
<dbReference type="EMBL" id="JAGIBU010000001">
    <property type="protein sequence ID" value="MBS7823892.1"/>
    <property type="molecule type" value="Genomic_DNA"/>
</dbReference>
<evidence type="ECO:0000313" key="8">
    <source>
        <dbReference type="EMBL" id="MBS7823892.1"/>
    </source>
</evidence>
<evidence type="ECO:0000256" key="1">
    <source>
        <dbReference type="ARBA" id="ARBA00009175"/>
    </source>
</evidence>
<dbReference type="PANTHER" id="PTHR30632:SF0">
    <property type="entry name" value="SULFATE-BINDING PROTEIN"/>
    <property type="match status" value="1"/>
</dbReference>
<dbReference type="SUPFAM" id="SSF53850">
    <property type="entry name" value="Periplasmic binding protein-like II"/>
    <property type="match status" value="1"/>
</dbReference>
<evidence type="ECO:0000256" key="5">
    <source>
        <dbReference type="ARBA" id="ARBA00062515"/>
    </source>
</evidence>
<comment type="subunit">
    <text evidence="5">The complex is composed of two ATP-binding proteins (ModC), two transmembrane proteins (ModB) and a solute-binding protein (ModA).</text>
</comment>
<evidence type="ECO:0000256" key="4">
    <source>
        <dbReference type="ARBA" id="ARBA00022729"/>
    </source>
</evidence>
<dbReference type="GO" id="GO:0015689">
    <property type="term" value="P:molybdate ion transport"/>
    <property type="evidence" value="ECO:0007669"/>
    <property type="project" value="InterPro"/>
</dbReference>
<proteinExistence type="inferred from homology"/>
<dbReference type="InterPro" id="IPR050682">
    <property type="entry name" value="ModA/WtpA"/>
</dbReference>
<dbReference type="InterPro" id="IPR005950">
    <property type="entry name" value="ModA"/>
</dbReference>
<evidence type="ECO:0000256" key="7">
    <source>
        <dbReference type="SAM" id="SignalP"/>
    </source>
</evidence>
<feature type="binding site" evidence="6">
    <location>
        <position position="30"/>
    </location>
    <ligand>
        <name>molybdate</name>
        <dbReference type="ChEBI" id="CHEBI:36264"/>
    </ligand>
</feature>
<gene>
    <name evidence="8" type="primary">modA</name>
    <name evidence="8" type="ORF">J7561_01585</name>
</gene>
<dbReference type="GO" id="GO:1901359">
    <property type="term" value="F:tungstate binding"/>
    <property type="evidence" value="ECO:0007669"/>
    <property type="project" value="UniProtKB-ARBA"/>
</dbReference>
<keyword evidence="4 7" id="KW-0732">Signal</keyword>
<feature type="binding site" evidence="6">
    <location>
        <position position="185"/>
    </location>
    <ligand>
        <name>molybdate</name>
        <dbReference type="ChEBI" id="CHEBI:36264"/>
    </ligand>
</feature>
<feature type="chain" id="PRO_5044329254" evidence="7">
    <location>
        <begin position="21"/>
        <end position="247"/>
    </location>
</feature>
<name>A0AB35BVP9_9GAMM</name>
<accession>A0AB35BVP9</accession>
<feature type="binding site" evidence="6">
    <location>
        <position position="167"/>
    </location>
    <ligand>
        <name>molybdate</name>
        <dbReference type="ChEBI" id="CHEBI:36264"/>
    </ligand>
</feature>
<reference evidence="8" key="1">
    <citation type="submission" date="2021-03" db="EMBL/GenBank/DDBJ databases">
        <title>Identification and antibiotic profiling of Wohlfahrtiimonas chitiniclastica, an underestimated human pathogen.</title>
        <authorList>
            <person name="Kopf A."/>
            <person name="Bunk B."/>
            <person name="Coldewey S."/>
            <person name="Gunzer F."/>
            <person name="Riedel T."/>
            <person name="Schroettner P."/>
        </authorList>
    </citation>
    <scope>NUCLEOTIDE SEQUENCE</scope>
    <source>
        <strain evidence="8">DSM 100917</strain>
    </source>
</reference>
<evidence type="ECO:0000256" key="6">
    <source>
        <dbReference type="PIRSR" id="PIRSR004846-1"/>
    </source>
</evidence>
<dbReference type="RefSeq" id="WP_063454916.1">
    <property type="nucleotide sequence ID" value="NZ_CP115969.1"/>
</dbReference>
<dbReference type="FunFam" id="3.40.190.10:FF:000035">
    <property type="entry name" value="Molybdate ABC transporter substrate-binding protein"/>
    <property type="match status" value="1"/>
</dbReference>
<organism evidence="8 9">
    <name type="scientific">Wohlfahrtiimonas chitiniclastica</name>
    <dbReference type="NCBI Taxonomy" id="400946"/>
    <lineage>
        <taxon>Bacteria</taxon>
        <taxon>Pseudomonadati</taxon>
        <taxon>Pseudomonadota</taxon>
        <taxon>Gammaproteobacteria</taxon>
        <taxon>Cardiobacteriales</taxon>
        <taxon>Ignatzschineriaceae</taxon>
        <taxon>Wohlfahrtiimonas</taxon>
    </lineage>
</organism>
<dbReference type="GO" id="GO:0046872">
    <property type="term" value="F:metal ion binding"/>
    <property type="evidence" value="ECO:0007669"/>
    <property type="project" value="UniProtKB-KW"/>
</dbReference>
<evidence type="ECO:0000313" key="9">
    <source>
        <dbReference type="Proteomes" id="UP000680020"/>
    </source>
</evidence>
<keyword evidence="3 6" id="KW-0479">Metal-binding</keyword>
<dbReference type="Pfam" id="PF13531">
    <property type="entry name" value="SBP_bac_11"/>
    <property type="match status" value="1"/>
</dbReference>
<dbReference type="GO" id="GO:0030973">
    <property type="term" value="F:molybdate ion binding"/>
    <property type="evidence" value="ECO:0007669"/>
    <property type="project" value="UniProtKB-ARBA"/>
</dbReference>
<evidence type="ECO:0000256" key="2">
    <source>
        <dbReference type="ARBA" id="ARBA00022505"/>
    </source>
</evidence>
<evidence type="ECO:0000256" key="3">
    <source>
        <dbReference type="ARBA" id="ARBA00022723"/>
    </source>
</evidence>